<evidence type="ECO:0000313" key="1">
    <source>
        <dbReference type="EMBL" id="CAG8752152.1"/>
    </source>
</evidence>
<dbReference type="EMBL" id="CAJVPT010053771">
    <property type="protein sequence ID" value="CAG8752152.1"/>
    <property type="molecule type" value="Genomic_DNA"/>
</dbReference>
<proteinExistence type="predicted"/>
<sequence length="41" mass="4751">MSTDFLPPSIYIQNITLKKLYIITQVQQFGKDALRVDHGEK</sequence>
<accession>A0ACA9QHT9</accession>
<reference evidence="1" key="1">
    <citation type="submission" date="2021-06" db="EMBL/GenBank/DDBJ databases">
        <authorList>
            <person name="Kallberg Y."/>
            <person name="Tangrot J."/>
            <person name="Rosling A."/>
        </authorList>
    </citation>
    <scope>NUCLEOTIDE SEQUENCE</scope>
    <source>
        <strain evidence="1">CL356</strain>
    </source>
</reference>
<name>A0ACA9QHT9_9GLOM</name>
<comment type="caution">
    <text evidence="1">The sequence shown here is derived from an EMBL/GenBank/DDBJ whole genome shotgun (WGS) entry which is preliminary data.</text>
</comment>
<keyword evidence="2" id="KW-1185">Reference proteome</keyword>
<feature type="non-terminal residue" evidence="1">
    <location>
        <position position="41"/>
    </location>
</feature>
<organism evidence="1 2">
    <name type="scientific">Acaulospora colombiana</name>
    <dbReference type="NCBI Taxonomy" id="27376"/>
    <lineage>
        <taxon>Eukaryota</taxon>
        <taxon>Fungi</taxon>
        <taxon>Fungi incertae sedis</taxon>
        <taxon>Mucoromycota</taxon>
        <taxon>Glomeromycotina</taxon>
        <taxon>Glomeromycetes</taxon>
        <taxon>Diversisporales</taxon>
        <taxon>Acaulosporaceae</taxon>
        <taxon>Acaulospora</taxon>
    </lineage>
</organism>
<dbReference type="Proteomes" id="UP000789525">
    <property type="component" value="Unassembled WGS sequence"/>
</dbReference>
<protein>
    <submittedName>
        <fullName evidence="1">11585_t:CDS:1</fullName>
    </submittedName>
</protein>
<gene>
    <name evidence="1" type="ORF">ACOLOM_LOCUS12749</name>
</gene>
<evidence type="ECO:0000313" key="2">
    <source>
        <dbReference type="Proteomes" id="UP000789525"/>
    </source>
</evidence>